<evidence type="ECO:0008006" key="3">
    <source>
        <dbReference type="Google" id="ProtNLM"/>
    </source>
</evidence>
<name>A0A0G0YXA2_9BACT</name>
<gene>
    <name evidence="1" type="ORF">UU56_C0001G0055</name>
</gene>
<dbReference type="AlphaFoldDB" id="A0A0G0YXA2"/>
<proteinExistence type="predicted"/>
<evidence type="ECO:0000313" key="1">
    <source>
        <dbReference type="EMBL" id="KKS05088.1"/>
    </source>
</evidence>
<evidence type="ECO:0000313" key="2">
    <source>
        <dbReference type="Proteomes" id="UP000034493"/>
    </source>
</evidence>
<sequence length="138" mass="15696">MKIIRILILEDDLETLSLLLKKLHLLEEKLANSTSPKDFSLITLSEHSQVEELINKSNNLEFDVILLDRDCKAGGSFHVLDIERFGADKVISISSIPDYNEEAKARGITRVVWKDYQNLEGFAETVIQEVKKILAREA</sequence>
<reference evidence="1 2" key="1">
    <citation type="journal article" date="2015" name="Nature">
        <title>rRNA introns, odd ribosomes, and small enigmatic genomes across a large radiation of phyla.</title>
        <authorList>
            <person name="Brown C.T."/>
            <person name="Hug L.A."/>
            <person name="Thomas B.C."/>
            <person name="Sharon I."/>
            <person name="Castelle C.J."/>
            <person name="Singh A."/>
            <person name="Wilkins M.J."/>
            <person name="Williams K.H."/>
            <person name="Banfield J.F."/>
        </authorList>
    </citation>
    <scope>NUCLEOTIDE SEQUENCE [LARGE SCALE GENOMIC DNA]</scope>
</reference>
<comment type="caution">
    <text evidence="1">The sequence shown here is derived from an EMBL/GenBank/DDBJ whole genome shotgun (WGS) entry which is preliminary data.</text>
</comment>
<dbReference type="Proteomes" id="UP000034493">
    <property type="component" value="Unassembled WGS sequence"/>
</dbReference>
<accession>A0A0G0YXA2</accession>
<protein>
    <recommendedName>
        <fullName evidence="3">Response regulatory domain-containing protein</fullName>
    </recommendedName>
</protein>
<organism evidence="1 2">
    <name type="scientific">Candidatus Curtissbacteria bacterium GW2011_GWA2_41_24</name>
    <dbReference type="NCBI Taxonomy" id="1618411"/>
    <lineage>
        <taxon>Bacteria</taxon>
        <taxon>Candidatus Curtissiibacteriota</taxon>
    </lineage>
</organism>
<dbReference type="EMBL" id="LCBC01000001">
    <property type="protein sequence ID" value="KKS05088.1"/>
    <property type="molecule type" value="Genomic_DNA"/>
</dbReference>